<dbReference type="Gene3D" id="1.10.287.700">
    <property type="entry name" value="Helix hairpin bin"/>
    <property type="match status" value="1"/>
</dbReference>
<evidence type="ECO:0000256" key="2">
    <source>
        <dbReference type="SAM" id="Phobius"/>
    </source>
</evidence>
<dbReference type="EMBL" id="JAEAOA010000631">
    <property type="protein sequence ID" value="KAK3589358.1"/>
    <property type="molecule type" value="Genomic_DNA"/>
</dbReference>
<dbReference type="Proteomes" id="UP001195483">
    <property type="component" value="Unassembled WGS sequence"/>
</dbReference>
<keyword evidence="2" id="KW-0472">Membrane</keyword>
<keyword evidence="2" id="KW-0812">Transmembrane</keyword>
<evidence type="ECO:0000256" key="1">
    <source>
        <dbReference type="SAM" id="MobiDB-lite"/>
    </source>
</evidence>
<feature type="compositionally biased region" description="Acidic residues" evidence="1">
    <location>
        <begin position="448"/>
        <end position="461"/>
    </location>
</feature>
<proteinExistence type="predicted"/>
<feature type="region of interest" description="Disordered" evidence="1">
    <location>
        <begin position="439"/>
        <end position="463"/>
    </location>
</feature>
<feature type="region of interest" description="Disordered" evidence="1">
    <location>
        <begin position="536"/>
        <end position="644"/>
    </location>
</feature>
<protein>
    <submittedName>
        <fullName evidence="3">Uncharacterized protein</fullName>
    </submittedName>
</protein>
<feature type="compositionally biased region" description="Basic and acidic residues" evidence="1">
    <location>
        <begin position="536"/>
        <end position="554"/>
    </location>
</feature>
<gene>
    <name evidence="3" type="ORF">CHS0354_010003</name>
</gene>
<organism evidence="3 4">
    <name type="scientific">Potamilus streckersoni</name>
    <dbReference type="NCBI Taxonomy" id="2493646"/>
    <lineage>
        <taxon>Eukaryota</taxon>
        <taxon>Metazoa</taxon>
        <taxon>Spiralia</taxon>
        <taxon>Lophotrochozoa</taxon>
        <taxon>Mollusca</taxon>
        <taxon>Bivalvia</taxon>
        <taxon>Autobranchia</taxon>
        <taxon>Heteroconchia</taxon>
        <taxon>Palaeoheterodonta</taxon>
        <taxon>Unionida</taxon>
        <taxon>Unionoidea</taxon>
        <taxon>Unionidae</taxon>
        <taxon>Ambleminae</taxon>
        <taxon>Lampsilini</taxon>
        <taxon>Potamilus</taxon>
    </lineage>
</organism>
<evidence type="ECO:0000313" key="4">
    <source>
        <dbReference type="Proteomes" id="UP001195483"/>
    </source>
</evidence>
<comment type="caution">
    <text evidence="3">The sequence shown here is derived from an EMBL/GenBank/DDBJ whole genome shotgun (WGS) entry which is preliminary data.</text>
</comment>
<accession>A0AAE0SD78</accession>
<evidence type="ECO:0000313" key="3">
    <source>
        <dbReference type="EMBL" id="KAK3589358.1"/>
    </source>
</evidence>
<feature type="compositionally biased region" description="Polar residues" evidence="1">
    <location>
        <begin position="686"/>
        <end position="710"/>
    </location>
</feature>
<reference evidence="3" key="2">
    <citation type="journal article" date="2021" name="Genome Biol. Evol.">
        <title>Developing a high-quality reference genome for a parasitic bivalve with doubly uniparental inheritance (Bivalvia: Unionida).</title>
        <authorList>
            <person name="Smith C.H."/>
        </authorList>
    </citation>
    <scope>NUCLEOTIDE SEQUENCE</scope>
    <source>
        <strain evidence="3">CHS0354</strain>
        <tissue evidence="3">Mantle</tissue>
    </source>
</reference>
<keyword evidence="4" id="KW-1185">Reference proteome</keyword>
<dbReference type="AlphaFoldDB" id="A0AAE0SD78"/>
<reference evidence="3" key="3">
    <citation type="submission" date="2023-05" db="EMBL/GenBank/DDBJ databases">
        <authorList>
            <person name="Smith C.H."/>
        </authorList>
    </citation>
    <scope>NUCLEOTIDE SEQUENCE</scope>
    <source>
        <strain evidence="3">CHS0354</strain>
        <tissue evidence="3">Mantle</tissue>
    </source>
</reference>
<name>A0AAE0SD78_9BIVA</name>
<sequence length="799" mass="85467">MRRSYDTERGFDAQEAILKANARTKKWIAYSVVVGSFALFAIAGILIGLYLTGNLRQVLPDQDDSINARTHGDALTGDFAQNQFGSKKLDGSVDPLAGGVPVKLPTTLNPVLLLAAKESDVVDKVADAVSDTADIVKDAAGDAVDIVKDAVGDIVDSVGDVASDVADNVGDAIDTVKDGLEEIVDAHKDVVEDSLGDAADLVKDSVDNIADKTDDVLDDVLSGVDMDDIGDDMGDNVGLRVKDIGDEIKDIFDDVLDDEDSESDEIIEEAGDKLKDTLKIISKVGENIKEGLDDAGENIKDGVKGVLDGVDDIVDDSREDGIFEGIKTVIKGVGDSFGEVVDKTKDLIKNIGENVAPSKILDDGTDDLRDGLGDDLEVGEFDDNSGILHDVLHDAVDDVDDNNDDTGEVNVKTVGHGNPGELHAAIKGGVDNVGDNDIHFNSNRTNSDIDDDDDSDEEEDDSKATIVVGNIEDISKSIRGALEVSVDRDDGSNNDGIADVLDDVLDDRRANDDGSPVMHVSSEKLGVRVLGTEVHIDAANDDQRDDNTGRGHISDDDDDIDDNINRNITDFIQADTNNEAIRRSNNNDDDSDDNNDDDDDHNSNTTNNSHNSESQNDASDDGVIFGPSPAGILLGRSDNQHESPLSSVVHLNTGTFITVSRSRPAPVRSDRVFRVTVSRNSPLQPVLVGSSNNNGDRFTLQSIPQSSVVFNNDDDDNDDDGRSLNISPVVSSHRINSAATFRTSHQSVHPNFQPVISQLFGHFGQPNTLLSVRSTDPISPFTSVSSLPSPWSDQSDSNN</sequence>
<feature type="compositionally biased region" description="Acidic residues" evidence="1">
    <location>
        <begin position="587"/>
        <end position="600"/>
    </location>
</feature>
<feature type="region of interest" description="Disordered" evidence="1">
    <location>
        <begin position="686"/>
        <end position="725"/>
    </location>
</feature>
<keyword evidence="2" id="KW-1133">Transmembrane helix</keyword>
<feature type="transmembrane region" description="Helical" evidence="2">
    <location>
        <begin position="27"/>
        <end position="51"/>
    </location>
</feature>
<feature type="compositionally biased region" description="Low complexity" evidence="1">
    <location>
        <begin position="603"/>
        <end position="612"/>
    </location>
</feature>
<reference evidence="3" key="1">
    <citation type="journal article" date="2021" name="Genome Biol. Evol.">
        <title>A High-Quality Reference Genome for a Parasitic Bivalve with Doubly Uniparental Inheritance (Bivalvia: Unionida).</title>
        <authorList>
            <person name="Smith C.H."/>
        </authorList>
    </citation>
    <scope>NUCLEOTIDE SEQUENCE</scope>
    <source>
        <strain evidence="3">CHS0354</strain>
    </source>
</reference>
<dbReference type="Gene3D" id="1.20.120.20">
    <property type="entry name" value="Apolipoprotein"/>
    <property type="match status" value="1"/>
</dbReference>